<dbReference type="InterPro" id="IPR000315">
    <property type="entry name" value="Znf_B-box"/>
</dbReference>
<evidence type="ECO:0000259" key="2">
    <source>
        <dbReference type="PROSITE" id="PS50119"/>
    </source>
</evidence>
<dbReference type="RefSeq" id="WP_230742888.1">
    <property type="nucleotide sequence ID" value="NZ_PGCK01000013.1"/>
</dbReference>
<feature type="transmembrane region" description="Helical" evidence="1">
    <location>
        <begin position="94"/>
        <end position="118"/>
    </location>
</feature>
<proteinExistence type="predicted"/>
<dbReference type="PROSITE" id="PS50119">
    <property type="entry name" value="ZF_BBOX"/>
    <property type="match status" value="1"/>
</dbReference>
<feature type="domain" description="B box-type" evidence="2">
    <location>
        <begin position="1"/>
        <end position="26"/>
    </location>
</feature>
<keyword evidence="1" id="KW-0472">Membrane</keyword>
<dbReference type="EMBL" id="PGCK01000013">
    <property type="protein sequence ID" value="MCD1296024.1"/>
    <property type="molecule type" value="Genomic_DNA"/>
</dbReference>
<feature type="transmembrane region" description="Helical" evidence="1">
    <location>
        <begin position="69"/>
        <end position="88"/>
    </location>
</feature>
<evidence type="ECO:0000256" key="1">
    <source>
        <dbReference type="SAM" id="Phobius"/>
    </source>
</evidence>
<keyword evidence="4" id="KW-1185">Reference proteome</keyword>
<dbReference type="GO" id="GO:0008270">
    <property type="term" value="F:zinc ion binding"/>
    <property type="evidence" value="ECO:0007669"/>
    <property type="project" value="InterPro"/>
</dbReference>
<organism evidence="3 4">
    <name type="scientific">Methanooceanicella nereidis</name>
    <dbReference type="NCBI Taxonomy" id="2052831"/>
    <lineage>
        <taxon>Archaea</taxon>
        <taxon>Methanobacteriati</taxon>
        <taxon>Methanobacteriota</taxon>
        <taxon>Stenosarchaea group</taxon>
        <taxon>Methanomicrobia</taxon>
        <taxon>Methanocellales</taxon>
        <taxon>Methanocellaceae</taxon>
        <taxon>Methanooceanicella</taxon>
    </lineage>
</organism>
<comment type="caution">
    <text evidence="3">The sequence shown here is derived from an EMBL/GenBank/DDBJ whole genome shotgun (WGS) entry which is preliminary data.</text>
</comment>
<keyword evidence="1" id="KW-0812">Transmembrane</keyword>
<dbReference type="AlphaFoldDB" id="A0AAP2W8A2"/>
<protein>
    <recommendedName>
        <fullName evidence="2">B box-type domain-containing protein</fullName>
    </recommendedName>
</protein>
<dbReference type="Proteomes" id="UP001320159">
    <property type="component" value="Unassembled WGS sequence"/>
</dbReference>
<name>A0AAP2W8A2_9EURY</name>
<accession>A0AAP2W8A2</accession>
<reference evidence="3 4" key="1">
    <citation type="submission" date="2017-11" db="EMBL/GenBank/DDBJ databases">
        <title>Isolation and Characterization of Family Methanocellaceae Species from Potential Methane Hydrate Area Offshore Southwestern Taiwan.</title>
        <authorList>
            <person name="Zhang W.-L."/>
            <person name="Chen W.-C."/>
            <person name="Lai M.-C."/>
            <person name="Chen S.-C."/>
        </authorList>
    </citation>
    <scope>NUCLEOTIDE SEQUENCE [LARGE SCALE GENOMIC DNA]</scope>
    <source>
        <strain evidence="3 4">CWC-04</strain>
    </source>
</reference>
<keyword evidence="1" id="KW-1133">Transmembrane helix</keyword>
<sequence>MRCHIHSDKEAMGICTECGKPLCTSCIKKVGGKTFCGDCAPAGIDPDTIEAQQPDWARPSLQAKKKDPLISLVLSFFIPGAGQIYNGHAGKGCILFIAFIITLVTIICPLILWAYGVYDAYTTAVKINSEDPFKDQDI</sequence>
<evidence type="ECO:0000313" key="4">
    <source>
        <dbReference type="Proteomes" id="UP001320159"/>
    </source>
</evidence>
<gene>
    <name evidence="3" type="ORF">CUJ83_13555</name>
</gene>
<evidence type="ECO:0000313" key="3">
    <source>
        <dbReference type="EMBL" id="MCD1296024.1"/>
    </source>
</evidence>
<dbReference type="Pfam" id="PF00643">
    <property type="entry name" value="zf-B_box"/>
    <property type="match status" value="1"/>
</dbReference>